<dbReference type="EMBL" id="JACCCC010000001">
    <property type="protein sequence ID" value="NYE46593.1"/>
    <property type="molecule type" value="Genomic_DNA"/>
</dbReference>
<organism evidence="2 3">
    <name type="scientific">Spinactinospora alkalitolerans</name>
    <dbReference type="NCBI Taxonomy" id="687207"/>
    <lineage>
        <taxon>Bacteria</taxon>
        <taxon>Bacillati</taxon>
        <taxon>Actinomycetota</taxon>
        <taxon>Actinomycetes</taxon>
        <taxon>Streptosporangiales</taxon>
        <taxon>Nocardiopsidaceae</taxon>
        <taxon>Spinactinospora</taxon>
    </lineage>
</organism>
<name>A0A852TUX2_9ACTN</name>
<sequence length="77" mass="8168">MSGEAPRPRPVPAPPGGAPGEAALAEQTAESVRRRLDGLDGLPTAEHVAVFDALQRELSAVLGRLDQDQDGGRERRE</sequence>
<accession>A0A852TUX2</accession>
<dbReference type="RefSeq" id="WP_179641194.1">
    <property type="nucleotide sequence ID" value="NZ_BAAAYY010000033.1"/>
</dbReference>
<evidence type="ECO:0000313" key="2">
    <source>
        <dbReference type="EMBL" id="NYE46593.1"/>
    </source>
</evidence>
<dbReference type="AlphaFoldDB" id="A0A852TUX2"/>
<keyword evidence="3" id="KW-1185">Reference proteome</keyword>
<gene>
    <name evidence="2" type="ORF">HDA32_001713</name>
</gene>
<protein>
    <submittedName>
        <fullName evidence="2">Uncharacterized protein</fullName>
    </submittedName>
</protein>
<evidence type="ECO:0000256" key="1">
    <source>
        <dbReference type="SAM" id="MobiDB-lite"/>
    </source>
</evidence>
<feature type="region of interest" description="Disordered" evidence="1">
    <location>
        <begin position="1"/>
        <end position="30"/>
    </location>
</feature>
<reference evidence="2 3" key="1">
    <citation type="submission" date="2020-07" db="EMBL/GenBank/DDBJ databases">
        <title>Sequencing the genomes of 1000 actinobacteria strains.</title>
        <authorList>
            <person name="Klenk H.-P."/>
        </authorList>
    </citation>
    <scope>NUCLEOTIDE SEQUENCE [LARGE SCALE GENOMIC DNA]</scope>
    <source>
        <strain evidence="2 3">CXB654</strain>
    </source>
</reference>
<comment type="caution">
    <text evidence="2">The sequence shown here is derived from an EMBL/GenBank/DDBJ whole genome shotgun (WGS) entry which is preliminary data.</text>
</comment>
<proteinExistence type="predicted"/>
<feature type="compositionally biased region" description="Pro residues" evidence="1">
    <location>
        <begin position="8"/>
        <end position="17"/>
    </location>
</feature>
<dbReference type="Proteomes" id="UP000589036">
    <property type="component" value="Unassembled WGS sequence"/>
</dbReference>
<evidence type="ECO:0000313" key="3">
    <source>
        <dbReference type="Proteomes" id="UP000589036"/>
    </source>
</evidence>